<dbReference type="OrthoDB" id="1660637at2759"/>
<organism evidence="17 18">
    <name type="scientific">Zostera marina</name>
    <name type="common">Eelgrass</name>
    <dbReference type="NCBI Taxonomy" id="29655"/>
    <lineage>
        <taxon>Eukaryota</taxon>
        <taxon>Viridiplantae</taxon>
        <taxon>Streptophyta</taxon>
        <taxon>Embryophyta</taxon>
        <taxon>Tracheophyta</taxon>
        <taxon>Spermatophyta</taxon>
        <taxon>Magnoliopsida</taxon>
        <taxon>Liliopsida</taxon>
        <taxon>Zosteraceae</taxon>
        <taxon>Zostera</taxon>
    </lineage>
</organism>
<keyword evidence="13" id="KW-1015">Disulfide bond</keyword>
<dbReference type="Gene3D" id="1.10.520.10">
    <property type="match status" value="1"/>
</dbReference>
<evidence type="ECO:0000313" key="17">
    <source>
        <dbReference type="EMBL" id="KMZ70326.1"/>
    </source>
</evidence>
<evidence type="ECO:0000256" key="13">
    <source>
        <dbReference type="PIRSR" id="PIRSR600823-5"/>
    </source>
</evidence>
<evidence type="ECO:0000256" key="10">
    <source>
        <dbReference type="PIRSR" id="PIRSR600823-1"/>
    </source>
</evidence>
<comment type="caution">
    <text evidence="17">The sequence shown here is derived from an EMBL/GenBank/DDBJ whole genome shotgun (WGS) entry which is preliminary data.</text>
</comment>
<dbReference type="GO" id="GO:0020037">
    <property type="term" value="F:heme binding"/>
    <property type="evidence" value="ECO:0007669"/>
    <property type="project" value="InterPro"/>
</dbReference>
<dbReference type="EMBL" id="LFYR01000729">
    <property type="protein sequence ID" value="KMZ70326.1"/>
    <property type="molecule type" value="Genomic_DNA"/>
</dbReference>
<keyword evidence="4" id="KW-0349">Heme</keyword>
<keyword evidence="15" id="KW-0732">Signal</keyword>
<dbReference type="OMA" id="ILYADWW"/>
<comment type="similarity">
    <text evidence="14">Belongs to the peroxidase family.</text>
</comment>
<feature type="chain" id="PRO_5005527896" evidence="15">
    <location>
        <begin position="22"/>
        <end position="164"/>
    </location>
</feature>
<evidence type="ECO:0000256" key="8">
    <source>
        <dbReference type="ARBA" id="ARBA00023004"/>
    </source>
</evidence>
<keyword evidence="8" id="KW-0408">Iron</keyword>
<keyword evidence="18" id="KW-1185">Reference proteome</keyword>
<keyword evidence="6 11" id="KW-0106">Calcium</keyword>
<feature type="binding site" evidence="11">
    <location>
        <position position="68"/>
    </location>
    <ligand>
        <name>Ca(2+)</name>
        <dbReference type="ChEBI" id="CHEBI:29108"/>
        <label>1</label>
    </ligand>
</feature>
<keyword evidence="9" id="KW-0376">Hydrogen peroxide</keyword>
<comment type="cofactor">
    <cofactor evidence="11">
        <name>Ca(2+)</name>
        <dbReference type="ChEBI" id="CHEBI:29108"/>
    </cofactor>
    <text evidence="11">Binds 2 calcium ions per subunit.</text>
</comment>
<protein>
    <submittedName>
        <fullName evidence="17">Peroxidase</fullName>
    </submittedName>
</protein>
<evidence type="ECO:0000256" key="2">
    <source>
        <dbReference type="ARBA" id="ARBA00001970"/>
    </source>
</evidence>
<proteinExistence type="inferred from homology"/>
<feature type="binding site" evidence="11">
    <location>
        <position position="72"/>
    </location>
    <ligand>
        <name>Ca(2+)</name>
        <dbReference type="ChEBI" id="CHEBI:29108"/>
        <label>1</label>
    </ligand>
</feature>
<dbReference type="GO" id="GO:0006979">
    <property type="term" value="P:response to oxidative stress"/>
    <property type="evidence" value="ECO:0007669"/>
    <property type="project" value="InterPro"/>
</dbReference>
<feature type="signal peptide" evidence="15">
    <location>
        <begin position="1"/>
        <end position="21"/>
    </location>
</feature>
<evidence type="ECO:0000256" key="15">
    <source>
        <dbReference type="SAM" id="SignalP"/>
    </source>
</evidence>
<evidence type="ECO:0000256" key="9">
    <source>
        <dbReference type="ARBA" id="ARBA00023324"/>
    </source>
</evidence>
<feature type="binding site" evidence="11">
    <location>
        <position position="63"/>
    </location>
    <ligand>
        <name>Ca(2+)</name>
        <dbReference type="ChEBI" id="CHEBI:29108"/>
        <label>1</label>
    </ligand>
</feature>
<dbReference type="GO" id="GO:0140825">
    <property type="term" value="F:lactoperoxidase activity"/>
    <property type="evidence" value="ECO:0007669"/>
    <property type="project" value="UniProtKB-EC"/>
</dbReference>
<feature type="binding site" evidence="11">
    <location>
        <position position="70"/>
    </location>
    <ligand>
        <name>Ca(2+)</name>
        <dbReference type="ChEBI" id="CHEBI:29108"/>
        <label>1</label>
    </ligand>
</feature>
<feature type="domain" description="Plant heme peroxidase family profile" evidence="16">
    <location>
        <begin position="21"/>
        <end position="132"/>
    </location>
</feature>
<comment type="cofactor">
    <cofactor evidence="2">
        <name>heme b</name>
        <dbReference type="ChEBI" id="CHEBI:60344"/>
    </cofactor>
</comment>
<dbReference type="Proteomes" id="UP000036987">
    <property type="component" value="Unassembled WGS sequence"/>
</dbReference>
<evidence type="ECO:0000256" key="11">
    <source>
        <dbReference type="PIRSR" id="PIRSR600823-3"/>
    </source>
</evidence>
<feature type="active site" description="Proton acceptor" evidence="10">
    <location>
        <position position="62"/>
    </location>
</feature>
<evidence type="ECO:0000313" key="18">
    <source>
        <dbReference type="Proteomes" id="UP000036987"/>
    </source>
</evidence>
<dbReference type="InterPro" id="IPR010255">
    <property type="entry name" value="Haem_peroxidase_sf"/>
</dbReference>
<keyword evidence="5 11" id="KW-0479">Metal-binding</keyword>
<dbReference type="PRINTS" id="PR00461">
    <property type="entry name" value="PLPEROXIDASE"/>
</dbReference>
<dbReference type="InterPro" id="IPR002016">
    <property type="entry name" value="Haem_peroxidase"/>
</dbReference>
<dbReference type="PANTHER" id="PTHR31235">
    <property type="entry name" value="PEROXIDASE 25-RELATED"/>
    <property type="match status" value="1"/>
</dbReference>
<keyword evidence="7" id="KW-0560">Oxidoreductase</keyword>
<feature type="binding site" evidence="11">
    <location>
        <position position="84"/>
    </location>
    <ligand>
        <name>Ca(2+)</name>
        <dbReference type="ChEBI" id="CHEBI:29108"/>
        <label>1</label>
    </ligand>
</feature>
<dbReference type="PRINTS" id="PR00458">
    <property type="entry name" value="PEROXIDASE"/>
</dbReference>
<keyword evidence="3 17" id="KW-0575">Peroxidase</keyword>
<evidence type="ECO:0000256" key="12">
    <source>
        <dbReference type="PIRSR" id="PIRSR600823-4"/>
    </source>
</evidence>
<evidence type="ECO:0000256" key="1">
    <source>
        <dbReference type="ARBA" id="ARBA00000189"/>
    </source>
</evidence>
<dbReference type="Pfam" id="PF00141">
    <property type="entry name" value="peroxidase"/>
    <property type="match status" value="1"/>
</dbReference>
<feature type="site" description="Transition state stabilizer" evidence="12">
    <location>
        <position position="58"/>
    </location>
</feature>
<sequence length="164" mass="17751">MVKFAAIIPSVLTLVVSVTTALSIDYYDETCPNVDEVVGKAVKSAMSNDVTVPAALLRMHFHDCFIKGCDGSILLNSTKTNKAEKDGPPNISLHAFYVIDRAKEALESLCPGVVSCADILALAARDSVALEGRHGTCPREEKMEECQWPMTPLLSHSRSLTSRS</sequence>
<reference evidence="18" key="1">
    <citation type="journal article" date="2016" name="Nature">
        <title>The genome of the seagrass Zostera marina reveals angiosperm adaptation to the sea.</title>
        <authorList>
            <person name="Olsen J.L."/>
            <person name="Rouze P."/>
            <person name="Verhelst B."/>
            <person name="Lin Y.-C."/>
            <person name="Bayer T."/>
            <person name="Collen J."/>
            <person name="Dattolo E."/>
            <person name="De Paoli E."/>
            <person name="Dittami S."/>
            <person name="Maumus F."/>
            <person name="Michel G."/>
            <person name="Kersting A."/>
            <person name="Lauritano C."/>
            <person name="Lohaus R."/>
            <person name="Toepel M."/>
            <person name="Tonon T."/>
            <person name="Vanneste K."/>
            <person name="Amirebrahimi M."/>
            <person name="Brakel J."/>
            <person name="Bostroem C."/>
            <person name="Chovatia M."/>
            <person name="Grimwood J."/>
            <person name="Jenkins J.W."/>
            <person name="Jueterbock A."/>
            <person name="Mraz A."/>
            <person name="Stam W.T."/>
            <person name="Tice H."/>
            <person name="Bornberg-Bauer E."/>
            <person name="Green P.J."/>
            <person name="Pearson G.A."/>
            <person name="Procaccini G."/>
            <person name="Duarte C.M."/>
            <person name="Schmutz J."/>
            <person name="Reusch T.B.H."/>
            <person name="Van de Peer Y."/>
        </authorList>
    </citation>
    <scope>NUCLEOTIDE SEQUENCE [LARGE SCALE GENOMIC DNA]</scope>
    <source>
        <strain evidence="18">cv. Finnish</strain>
    </source>
</reference>
<feature type="disulfide bond" evidence="13">
    <location>
        <begin position="31"/>
        <end position="110"/>
    </location>
</feature>
<evidence type="ECO:0000256" key="3">
    <source>
        <dbReference type="ARBA" id="ARBA00022559"/>
    </source>
</evidence>
<evidence type="ECO:0000256" key="5">
    <source>
        <dbReference type="ARBA" id="ARBA00022723"/>
    </source>
</evidence>
<dbReference type="AlphaFoldDB" id="A0A0K9PMX9"/>
<evidence type="ECO:0000256" key="4">
    <source>
        <dbReference type="ARBA" id="ARBA00022617"/>
    </source>
</evidence>
<accession>A0A0K9PMX9</accession>
<comment type="catalytic activity">
    <reaction evidence="1">
        <text>2 a phenolic donor + H2O2 = 2 a phenolic radical donor + 2 H2O</text>
        <dbReference type="Rhea" id="RHEA:56136"/>
        <dbReference type="ChEBI" id="CHEBI:15377"/>
        <dbReference type="ChEBI" id="CHEBI:16240"/>
        <dbReference type="ChEBI" id="CHEBI:139520"/>
        <dbReference type="ChEBI" id="CHEBI:139521"/>
        <dbReference type="EC" id="1.11.1.7"/>
    </reaction>
</comment>
<evidence type="ECO:0000256" key="7">
    <source>
        <dbReference type="ARBA" id="ARBA00023002"/>
    </source>
</evidence>
<dbReference type="SUPFAM" id="SSF48113">
    <property type="entry name" value="Heme-dependent peroxidases"/>
    <property type="match status" value="1"/>
</dbReference>
<dbReference type="InterPro" id="IPR000823">
    <property type="entry name" value="Peroxidase_pln"/>
</dbReference>
<evidence type="ECO:0000259" key="16">
    <source>
        <dbReference type="PROSITE" id="PS50873"/>
    </source>
</evidence>
<dbReference type="STRING" id="29655.A0A0K9PMX9"/>
<feature type="disulfide bond" evidence="13">
    <location>
        <begin position="64"/>
        <end position="69"/>
    </location>
</feature>
<dbReference type="GO" id="GO:0042744">
    <property type="term" value="P:hydrogen peroxide catabolic process"/>
    <property type="evidence" value="ECO:0007669"/>
    <property type="project" value="UniProtKB-KW"/>
</dbReference>
<name>A0A0K9PMX9_ZOSMR</name>
<evidence type="ECO:0000256" key="6">
    <source>
        <dbReference type="ARBA" id="ARBA00022837"/>
    </source>
</evidence>
<dbReference type="GO" id="GO:0046872">
    <property type="term" value="F:metal ion binding"/>
    <property type="evidence" value="ECO:0007669"/>
    <property type="project" value="UniProtKB-KW"/>
</dbReference>
<evidence type="ECO:0000256" key="14">
    <source>
        <dbReference type="RuleBase" id="RU004241"/>
    </source>
</evidence>
<dbReference type="PROSITE" id="PS50873">
    <property type="entry name" value="PEROXIDASE_4"/>
    <property type="match status" value="1"/>
</dbReference>
<gene>
    <name evidence="17" type="ORF">ZOSMA_1G03070</name>
</gene>